<organism evidence="1 2">
    <name type="scientific">Seiridium unicorne</name>
    <dbReference type="NCBI Taxonomy" id="138068"/>
    <lineage>
        <taxon>Eukaryota</taxon>
        <taxon>Fungi</taxon>
        <taxon>Dikarya</taxon>
        <taxon>Ascomycota</taxon>
        <taxon>Pezizomycotina</taxon>
        <taxon>Sordariomycetes</taxon>
        <taxon>Xylariomycetidae</taxon>
        <taxon>Amphisphaeriales</taxon>
        <taxon>Sporocadaceae</taxon>
        <taxon>Seiridium</taxon>
    </lineage>
</organism>
<accession>A0ABR2VEL8</accession>
<evidence type="ECO:0000313" key="1">
    <source>
        <dbReference type="EMBL" id="KAK9425357.1"/>
    </source>
</evidence>
<evidence type="ECO:0000313" key="2">
    <source>
        <dbReference type="Proteomes" id="UP001408356"/>
    </source>
</evidence>
<name>A0ABR2VEL8_9PEZI</name>
<gene>
    <name evidence="1" type="ORF">SUNI508_13093</name>
</gene>
<dbReference type="EMBL" id="JARVKF010000019">
    <property type="protein sequence ID" value="KAK9425357.1"/>
    <property type="molecule type" value="Genomic_DNA"/>
</dbReference>
<protein>
    <submittedName>
        <fullName evidence="1">Heterokaryon incompatibility domain-containing protein</fullName>
    </submittedName>
</protein>
<reference evidence="1 2" key="1">
    <citation type="journal article" date="2024" name="J. Plant Pathol.">
        <title>Sequence and assembly of the genome of Seiridium unicorne, isolate CBS 538.82, causal agent of cypress canker disease.</title>
        <authorList>
            <person name="Scali E."/>
            <person name="Rocca G.D."/>
            <person name="Danti R."/>
            <person name="Garbelotto M."/>
            <person name="Barberini S."/>
            <person name="Baroncelli R."/>
            <person name="Emiliani G."/>
        </authorList>
    </citation>
    <scope>NUCLEOTIDE SEQUENCE [LARGE SCALE GENOMIC DNA]</scope>
    <source>
        <strain evidence="1 2">BM-138-508</strain>
    </source>
</reference>
<dbReference type="Proteomes" id="UP001408356">
    <property type="component" value="Unassembled WGS sequence"/>
</dbReference>
<sequence length="225" mass="25572">MWNEMQLERNTMLARQTLHNPCQPPLGPERESGLDGTMIGAGELEAYSVTPGIACVYNIANDEPGLIKREGPRLARIDYSKGSTRAAREIIPSWSWMAYDGAIRYMDIPPGAEWKAWYANVTSPWERVHDYNGRQPFELRVLARNIVDFAAGDRVFLDEPHSAAGHDFKCVVVGSRRAPIPMRAEEYYSLIVTLLDGEENFCQRARVLDRRHIDWDTPAVALRVR</sequence>
<comment type="caution">
    <text evidence="1">The sequence shown here is derived from an EMBL/GenBank/DDBJ whole genome shotgun (WGS) entry which is preliminary data.</text>
</comment>
<proteinExistence type="predicted"/>
<keyword evidence="2" id="KW-1185">Reference proteome</keyword>